<proteinExistence type="predicted"/>
<organism evidence="1 2">
    <name type="scientific">Rubripirellula tenax</name>
    <dbReference type="NCBI Taxonomy" id="2528015"/>
    <lineage>
        <taxon>Bacteria</taxon>
        <taxon>Pseudomonadati</taxon>
        <taxon>Planctomycetota</taxon>
        <taxon>Planctomycetia</taxon>
        <taxon>Pirellulales</taxon>
        <taxon>Pirellulaceae</taxon>
        <taxon>Rubripirellula</taxon>
    </lineage>
</organism>
<dbReference type="Proteomes" id="UP000318288">
    <property type="component" value="Unassembled WGS sequence"/>
</dbReference>
<dbReference type="AlphaFoldDB" id="A0A5C6FF58"/>
<protein>
    <submittedName>
        <fullName evidence="1">Uncharacterized protein</fullName>
    </submittedName>
</protein>
<sequence>MNAPTFYHMYPFRLGYREFIRVAYPHQLLAAVIWPLAKIGIVRWQPTVLPRYPSITDSTIPVDQCPEFAKNDISAAIESGQEQGFVDPMIEHMTSVAGNQMNISGVGVFMRHQSGKYMMSFASSRADDGASAKKVSIITWLANDRLVVTTNGRREFDPSPYAKGTYMTGKSFLEIFAAHQQSFDAQGWTFEPIDSKSALIDACDRVIGLYFDHMTKVRGVMELAPEEVSRGISKELNPYQSPASI</sequence>
<gene>
    <name evidence="1" type="ORF">Poly51_07220</name>
</gene>
<reference evidence="1 2" key="1">
    <citation type="submission" date="2019-02" db="EMBL/GenBank/DDBJ databases">
        <title>Deep-cultivation of Planctomycetes and their phenomic and genomic characterization uncovers novel biology.</title>
        <authorList>
            <person name="Wiegand S."/>
            <person name="Jogler M."/>
            <person name="Boedeker C."/>
            <person name="Pinto D."/>
            <person name="Vollmers J."/>
            <person name="Rivas-Marin E."/>
            <person name="Kohn T."/>
            <person name="Peeters S.H."/>
            <person name="Heuer A."/>
            <person name="Rast P."/>
            <person name="Oberbeckmann S."/>
            <person name="Bunk B."/>
            <person name="Jeske O."/>
            <person name="Meyerdierks A."/>
            <person name="Storesund J.E."/>
            <person name="Kallscheuer N."/>
            <person name="Luecker S."/>
            <person name="Lage O.M."/>
            <person name="Pohl T."/>
            <person name="Merkel B.J."/>
            <person name="Hornburger P."/>
            <person name="Mueller R.-W."/>
            <person name="Bruemmer F."/>
            <person name="Labrenz M."/>
            <person name="Spormann A.M."/>
            <person name="Op Den Camp H."/>
            <person name="Overmann J."/>
            <person name="Amann R."/>
            <person name="Jetten M.S.M."/>
            <person name="Mascher T."/>
            <person name="Medema M.H."/>
            <person name="Devos D.P."/>
            <person name="Kaster A.-K."/>
            <person name="Ovreas L."/>
            <person name="Rohde M."/>
            <person name="Galperin M.Y."/>
            <person name="Jogler C."/>
        </authorList>
    </citation>
    <scope>NUCLEOTIDE SEQUENCE [LARGE SCALE GENOMIC DNA]</scope>
    <source>
        <strain evidence="1 2">Poly51</strain>
    </source>
</reference>
<name>A0A5C6FF58_9BACT</name>
<keyword evidence="2" id="KW-1185">Reference proteome</keyword>
<accession>A0A5C6FF58</accession>
<dbReference type="RefSeq" id="WP_146454251.1">
    <property type="nucleotide sequence ID" value="NZ_SJPW01000001.1"/>
</dbReference>
<dbReference type="EMBL" id="SJPW01000001">
    <property type="protein sequence ID" value="TWU60446.1"/>
    <property type="molecule type" value="Genomic_DNA"/>
</dbReference>
<evidence type="ECO:0000313" key="2">
    <source>
        <dbReference type="Proteomes" id="UP000318288"/>
    </source>
</evidence>
<dbReference type="OrthoDB" id="9861597at2"/>
<comment type="caution">
    <text evidence="1">The sequence shown here is derived from an EMBL/GenBank/DDBJ whole genome shotgun (WGS) entry which is preliminary data.</text>
</comment>
<evidence type="ECO:0000313" key="1">
    <source>
        <dbReference type="EMBL" id="TWU60446.1"/>
    </source>
</evidence>